<dbReference type="InterPro" id="IPR036537">
    <property type="entry name" value="Adaptor_Cbl_N_dom_sf"/>
</dbReference>
<organism evidence="2 3">
    <name type="scientific">Gigaspora margarita</name>
    <dbReference type="NCBI Taxonomy" id="4874"/>
    <lineage>
        <taxon>Eukaryota</taxon>
        <taxon>Fungi</taxon>
        <taxon>Fungi incertae sedis</taxon>
        <taxon>Mucoromycota</taxon>
        <taxon>Glomeromycotina</taxon>
        <taxon>Glomeromycetes</taxon>
        <taxon>Diversisporales</taxon>
        <taxon>Gigasporaceae</taxon>
        <taxon>Gigaspora</taxon>
    </lineage>
</organism>
<gene>
    <name evidence="2" type="ORF">GMARGA_LOCUS4736</name>
</gene>
<dbReference type="Gene3D" id="1.20.930.20">
    <property type="entry name" value="Adaptor protein Cbl, N-terminal domain"/>
    <property type="match status" value="1"/>
</dbReference>
<name>A0ABN7UBA8_GIGMA</name>
<dbReference type="SMART" id="SM00671">
    <property type="entry name" value="SEL1"/>
    <property type="match status" value="3"/>
</dbReference>
<evidence type="ECO:0000256" key="1">
    <source>
        <dbReference type="ARBA" id="ARBA00038101"/>
    </source>
</evidence>
<dbReference type="Proteomes" id="UP000789901">
    <property type="component" value="Unassembled WGS sequence"/>
</dbReference>
<comment type="caution">
    <text evidence="2">The sequence shown here is derived from an EMBL/GenBank/DDBJ whole genome shotgun (WGS) entry which is preliminary data.</text>
</comment>
<reference evidence="2 3" key="1">
    <citation type="submission" date="2021-06" db="EMBL/GenBank/DDBJ databases">
        <authorList>
            <person name="Kallberg Y."/>
            <person name="Tangrot J."/>
            <person name="Rosling A."/>
        </authorList>
    </citation>
    <scope>NUCLEOTIDE SEQUENCE [LARGE SCALE GENOMIC DNA]</scope>
    <source>
        <strain evidence="2 3">120-4 pot B 10/14</strain>
    </source>
</reference>
<evidence type="ECO:0000313" key="2">
    <source>
        <dbReference type="EMBL" id="CAG8554937.1"/>
    </source>
</evidence>
<dbReference type="InterPro" id="IPR050767">
    <property type="entry name" value="Sel1_AlgK"/>
</dbReference>
<protein>
    <submittedName>
        <fullName evidence="2">41354_t:CDS:1</fullName>
    </submittedName>
</protein>
<dbReference type="PANTHER" id="PTHR11102">
    <property type="entry name" value="SEL-1-LIKE PROTEIN"/>
    <property type="match status" value="1"/>
</dbReference>
<dbReference type="InterPro" id="IPR059179">
    <property type="entry name" value="MLKL-like_MCAfunc"/>
</dbReference>
<dbReference type="SUPFAM" id="SSF81901">
    <property type="entry name" value="HCP-like"/>
    <property type="match status" value="1"/>
</dbReference>
<dbReference type="InterPro" id="IPR006597">
    <property type="entry name" value="Sel1-like"/>
</dbReference>
<keyword evidence="3" id="KW-1185">Reference proteome</keyword>
<dbReference type="InterPro" id="IPR011990">
    <property type="entry name" value="TPR-like_helical_dom_sf"/>
</dbReference>
<proteinExistence type="inferred from homology"/>
<dbReference type="CDD" id="cd21037">
    <property type="entry name" value="MLKL_NTD"/>
    <property type="match status" value="1"/>
</dbReference>
<dbReference type="Pfam" id="PF08238">
    <property type="entry name" value="Sel1"/>
    <property type="match status" value="3"/>
</dbReference>
<accession>A0ABN7UBA8</accession>
<sequence length="561" mass="64103">MQQMDINDVQNIDTLGINSDILKGSLSVVAKVTQPFVPLISSVFVIVSEAVKIYKNAKHNKNICALLLIRVNIAKANVEILQLQSRVCDHKAFYRFVEVLKKIKNFMNNISNLPGWKKYILANSVKETFTQLISEFNKSMDDLHFTLAIFNEQQRQQQRQFDQENLNNDIKEMKQFLEIIARGVTDKKLQINTVIYEVQIINKKVDYLIHDPNNTINLKAVKINPKELDDLSDKKINLNKTSIVKKLYQGNDVACRLINIIDNGTLGSQRIQAQLVILGKIKDDGVQMADKGNLRELYENNDINWDEKVHVTLDICRDQNTTFIENINDVVNWMAPEKISGDRYNFKYLDMIKIMEIVTNGGHKKITFGQTNLEYQRLQKGLKEIIIADRILLKNIFQKLHNLSLKCDQPHYQASLYSDSHLDLDSSKSPEISLMKSLEDDIACYLADGIFVKKDIVQAAKLFKEAAEDNNIDACFRYALLMTDKNLGVKLNRERFIEYLTKAADAGNAMAQYNLGDMHLKGKLSSHSNADLGIKYLKLAALNGHLKAEAILKEKHIEIND</sequence>
<comment type="similarity">
    <text evidence="1">Belongs to the sel-1 family.</text>
</comment>
<dbReference type="EMBL" id="CAJVQB010001898">
    <property type="protein sequence ID" value="CAG8554937.1"/>
    <property type="molecule type" value="Genomic_DNA"/>
</dbReference>
<evidence type="ECO:0000313" key="3">
    <source>
        <dbReference type="Proteomes" id="UP000789901"/>
    </source>
</evidence>
<dbReference type="PANTHER" id="PTHR11102:SF160">
    <property type="entry name" value="ERAD-ASSOCIATED E3 UBIQUITIN-PROTEIN LIGASE COMPONENT HRD3"/>
    <property type="match status" value="1"/>
</dbReference>
<dbReference type="Gene3D" id="1.25.40.10">
    <property type="entry name" value="Tetratricopeptide repeat domain"/>
    <property type="match status" value="1"/>
</dbReference>